<organism evidence="3 4">
    <name type="scientific">Rhizobium rhizogenes NBRC 13257</name>
    <dbReference type="NCBI Taxonomy" id="1220581"/>
    <lineage>
        <taxon>Bacteria</taxon>
        <taxon>Pseudomonadati</taxon>
        <taxon>Pseudomonadota</taxon>
        <taxon>Alphaproteobacteria</taxon>
        <taxon>Hyphomicrobiales</taxon>
        <taxon>Rhizobiaceae</taxon>
        <taxon>Rhizobium/Agrobacterium group</taxon>
        <taxon>Rhizobium</taxon>
    </lineage>
</organism>
<dbReference type="Proteomes" id="UP000026941">
    <property type="component" value="Unassembled WGS sequence"/>
</dbReference>
<dbReference type="EMBL" id="BAYX01000018">
    <property type="protein sequence ID" value="GAJ96207.1"/>
    <property type="molecule type" value="Genomic_DNA"/>
</dbReference>
<keyword evidence="1" id="KW-0479">Metal-binding</keyword>
<dbReference type="GO" id="GO:0004493">
    <property type="term" value="F:methylmalonyl-CoA epimerase activity"/>
    <property type="evidence" value="ECO:0007669"/>
    <property type="project" value="TreeGrafter"/>
</dbReference>
<proteinExistence type="predicted"/>
<dbReference type="InterPro" id="IPR029068">
    <property type="entry name" value="Glyas_Bleomycin-R_OHBP_Dase"/>
</dbReference>
<comment type="caution">
    <text evidence="3">The sequence shown here is derived from an EMBL/GenBank/DDBJ whole genome shotgun (WGS) entry which is preliminary data.</text>
</comment>
<dbReference type="GO" id="GO:0046491">
    <property type="term" value="P:L-methylmalonyl-CoA metabolic process"/>
    <property type="evidence" value="ECO:0007669"/>
    <property type="project" value="TreeGrafter"/>
</dbReference>
<dbReference type="InterPro" id="IPR051785">
    <property type="entry name" value="MMCE/EMCE_epimerase"/>
</dbReference>
<dbReference type="InterPro" id="IPR018146">
    <property type="entry name" value="Glyoxalase_1_CS"/>
</dbReference>
<dbReference type="InterPro" id="IPR004360">
    <property type="entry name" value="Glyas_Fos-R_dOase_dom"/>
</dbReference>
<dbReference type="PANTHER" id="PTHR43048:SF3">
    <property type="entry name" value="METHYLMALONYL-COA EPIMERASE, MITOCHONDRIAL"/>
    <property type="match status" value="1"/>
</dbReference>
<dbReference type="PANTHER" id="PTHR43048">
    <property type="entry name" value="METHYLMALONYL-COA EPIMERASE"/>
    <property type="match status" value="1"/>
</dbReference>
<dbReference type="AlphaFoldDB" id="A0AA87U708"/>
<dbReference type="Gene3D" id="3.10.180.10">
    <property type="entry name" value="2,3-Dihydroxybiphenyl 1,2-Dioxygenase, domain 1"/>
    <property type="match status" value="1"/>
</dbReference>
<dbReference type="RefSeq" id="WP_037221338.1">
    <property type="nucleotide sequence ID" value="NZ_BAYX01000018.1"/>
</dbReference>
<dbReference type="PROSITE" id="PS51819">
    <property type="entry name" value="VOC"/>
    <property type="match status" value="1"/>
</dbReference>
<dbReference type="GO" id="GO:0046872">
    <property type="term" value="F:metal ion binding"/>
    <property type="evidence" value="ECO:0007669"/>
    <property type="project" value="UniProtKB-KW"/>
</dbReference>
<name>A0AA87U708_RHIRH</name>
<evidence type="ECO:0000256" key="1">
    <source>
        <dbReference type="ARBA" id="ARBA00022723"/>
    </source>
</evidence>
<protein>
    <recommendedName>
        <fullName evidence="2">VOC domain-containing protein</fullName>
    </recommendedName>
</protein>
<dbReference type="InterPro" id="IPR037523">
    <property type="entry name" value="VOC_core"/>
</dbReference>
<dbReference type="PROSITE" id="PS00934">
    <property type="entry name" value="GLYOXALASE_I_1"/>
    <property type="match status" value="1"/>
</dbReference>
<feature type="domain" description="VOC" evidence="2">
    <location>
        <begin position="6"/>
        <end position="127"/>
    </location>
</feature>
<gene>
    <name evidence="3" type="ORF">RRH01S_18_00500</name>
</gene>
<dbReference type="GO" id="GO:0004462">
    <property type="term" value="F:lactoylglutathione lyase activity"/>
    <property type="evidence" value="ECO:0007669"/>
    <property type="project" value="InterPro"/>
</dbReference>
<evidence type="ECO:0000313" key="4">
    <source>
        <dbReference type="Proteomes" id="UP000026941"/>
    </source>
</evidence>
<dbReference type="SUPFAM" id="SSF54593">
    <property type="entry name" value="Glyoxalase/Bleomycin resistance protein/Dihydroxybiphenyl dioxygenase"/>
    <property type="match status" value="1"/>
</dbReference>
<sequence>MKHVKSIGHVAVSVKDIERSLDFYVNKLGFEEMFRLEQDGRLWIVYLRITDTQYLELFPDAVGDSAPPFANVGFNHLCLEVDDIDGAIAELTGKGVALTSEKQLGVDHNYQAWITDPEGNRIELMQLGEKAMQLQAIARLRRERA</sequence>
<evidence type="ECO:0000313" key="3">
    <source>
        <dbReference type="EMBL" id="GAJ96207.1"/>
    </source>
</evidence>
<dbReference type="Pfam" id="PF00903">
    <property type="entry name" value="Glyoxalase"/>
    <property type="match status" value="1"/>
</dbReference>
<accession>A0AA87U708</accession>
<dbReference type="CDD" id="cd06587">
    <property type="entry name" value="VOC"/>
    <property type="match status" value="1"/>
</dbReference>
<evidence type="ECO:0000259" key="2">
    <source>
        <dbReference type="PROSITE" id="PS51819"/>
    </source>
</evidence>
<reference evidence="3 4" key="1">
    <citation type="submission" date="2014-05" db="EMBL/GenBank/DDBJ databases">
        <title>Whole genome shotgun sequence of Rhizobium rhizogenes NBRC 13257.</title>
        <authorList>
            <person name="Katano-Makiyama Y."/>
            <person name="Hosoyama A."/>
            <person name="Hashimoto M."/>
            <person name="Hosoyama Y."/>
            <person name="Noguchi M."/>
            <person name="Tsuchikane K."/>
            <person name="Kimura A."/>
            <person name="Ohji S."/>
            <person name="Ichikawa N."/>
            <person name="Yamazoe A."/>
            <person name="Fujita N."/>
        </authorList>
    </citation>
    <scope>NUCLEOTIDE SEQUENCE [LARGE SCALE GENOMIC DNA]</scope>
    <source>
        <strain evidence="3 4">NBRC 13257</strain>
    </source>
</reference>